<evidence type="ECO:0000313" key="4">
    <source>
        <dbReference type="EMBL" id="CEM34224.1"/>
    </source>
</evidence>
<dbReference type="GO" id="GO:0006913">
    <property type="term" value="P:nucleocytoplasmic transport"/>
    <property type="evidence" value="ECO:0007669"/>
    <property type="project" value="TreeGrafter"/>
</dbReference>
<dbReference type="GO" id="GO:0031267">
    <property type="term" value="F:small GTPase binding"/>
    <property type="evidence" value="ECO:0007669"/>
    <property type="project" value="TreeGrafter"/>
</dbReference>
<evidence type="ECO:0000256" key="3">
    <source>
        <dbReference type="ARBA" id="ARBA00022737"/>
    </source>
</evidence>
<dbReference type="SUPFAM" id="SSF52047">
    <property type="entry name" value="RNI-like"/>
    <property type="match status" value="2"/>
</dbReference>
<dbReference type="VEuPathDB" id="CryptoDB:Cvel_753"/>
<keyword evidence="2" id="KW-0433">Leucine-rich repeat</keyword>
<dbReference type="GO" id="GO:0005829">
    <property type="term" value="C:cytosol"/>
    <property type="evidence" value="ECO:0007669"/>
    <property type="project" value="TreeGrafter"/>
</dbReference>
<organism evidence="4">
    <name type="scientific">Chromera velia CCMP2878</name>
    <dbReference type="NCBI Taxonomy" id="1169474"/>
    <lineage>
        <taxon>Eukaryota</taxon>
        <taxon>Sar</taxon>
        <taxon>Alveolata</taxon>
        <taxon>Colpodellida</taxon>
        <taxon>Chromeraceae</taxon>
        <taxon>Chromera</taxon>
    </lineage>
</organism>
<dbReference type="GO" id="GO:0005096">
    <property type="term" value="F:GTPase activator activity"/>
    <property type="evidence" value="ECO:0007669"/>
    <property type="project" value="UniProtKB-KW"/>
</dbReference>
<dbReference type="PhylomeDB" id="A0A0G4GTY0"/>
<dbReference type="Gene3D" id="3.80.10.10">
    <property type="entry name" value="Ribonuclease Inhibitor"/>
    <property type="match status" value="3"/>
</dbReference>
<evidence type="ECO:0000256" key="1">
    <source>
        <dbReference type="ARBA" id="ARBA00022468"/>
    </source>
</evidence>
<reference evidence="4" key="1">
    <citation type="submission" date="2014-11" db="EMBL/GenBank/DDBJ databases">
        <authorList>
            <person name="Otto D Thomas"/>
            <person name="Naeem Raeece"/>
        </authorList>
    </citation>
    <scope>NUCLEOTIDE SEQUENCE</scope>
</reference>
<dbReference type="GO" id="GO:0048471">
    <property type="term" value="C:perinuclear region of cytoplasm"/>
    <property type="evidence" value="ECO:0007669"/>
    <property type="project" value="TreeGrafter"/>
</dbReference>
<dbReference type="GO" id="GO:0005634">
    <property type="term" value="C:nucleus"/>
    <property type="evidence" value="ECO:0007669"/>
    <property type="project" value="TreeGrafter"/>
</dbReference>
<sequence length="1158" mass="126505">MQNQKERKAQTDAEMETGTLVVESKNEGSSFFDWVWILVSVGSYLFSGFLNADLPAAAALSDLFKHNESFGLAWLGACMLQKSEGLKAKKVKLLQSVDLSGSSGISPEKLFLFLDFLPTSVEELEMDSAFLTGRGGALFARFLKRLQRARLEGTEAMRLKSFTLAAGSIDDSRPPISEGGFFDWTTWELLDRRAAGAALMAEHGIQLGDREGERDTRESEPFEIFPLLLPFLESLRSRGNDMGRCGSRALAQAIRHGHASSLLSLDLGKTNLDKESLEVLCGALREVAVPLKVETLDLSEVIVDESQMSLLCSVLSVSFLPCLRVLLLRNCAYAFHPAINGHMLQRLANTLKERGLPNLETLDLESGSKPVGGRFLRAWGNCLRSGAVPNLQNLNLMFRISYFSPLDKEGVSEFLHSLYAPESPPFLDVSLQLDGLRCLGEEEVKGLAGGKFQSLRFLRLFLRYDEITKFLGELIDSAEHPAFESLELTLEFNGAPQTKEEDAEVFDEGVKFIGAAIEKGRFDCVHKLRLSGNQWEGPDRVDGAVSLFASLSRATLSQLSEFELPRLAVTDVSSPHLAQAVKFGNLSKLRALDLSHEESFGTVGMETFMEGVMERKLKRLAELRMARCSLTDESVIGLADAARACAFKGIRLLNFATNSEVGGWAWQNFGEAIAESEKGVPALQFLNLSGCNARGLGSLFGSAKFNRLQDVILADSQLTDETVRGLAKGVREGSFVELSTLVLRENPAVSSEAWRELFRAIAESRDGLPKLRKLDLSFLKHWLSGLGGIGGVFANKAGGAGAEVLAALTSGKLGSLHEILTFSGPCWGATYTFSLDETALAALGAAVRAGGRFPPFLSGLGFNVIRESEDRPPINFDSFFTDIAESEEGLPACVGVLLLRGGRFGDAALASLGASRGPKLSHLRVLALSECAMDDVLLKKVAEALSAQRCGNLEQLNLEKNRISVEGVSTFFSTLNPGVAIVKVFEDYCKLQPASAPSDIRAAAFRQGLQKYPELYDLVLDLSPPKSNDVEHCKNVILQSSGETEHKRMFTNFLSLFTLSTSNFPNVEKYIEMVKVACREISRLLLQEEIVPVWSGAGDKTDLSTWRVEKKLVPLLNSLIHRQGQLASLVLINSISNSIVHANVESSIAPDMLFNGSR</sequence>
<dbReference type="InterPro" id="IPR027038">
    <property type="entry name" value="RanGap"/>
</dbReference>
<accession>A0A0G4GTY0</accession>
<proteinExistence type="predicted"/>
<dbReference type="InterPro" id="IPR006553">
    <property type="entry name" value="Leu-rich_rpt_Cys-con_subtyp"/>
</dbReference>
<gene>
    <name evidence="4" type="ORF">Cvel_753</name>
</gene>
<keyword evidence="3" id="KW-0677">Repeat</keyword>
<dbReference type="SMART" id="SM00367">
    <property type="entry name" value="LRR_CC"/>
    <property type="match status" value="4"/>
</dbReference>
<dbReference type="InterPro" id="IPR032675">
    <property type="entry name" value="LRR_dom_sf"/>
</dbReference>
<dbReference type="AlphaFoldDB" id="A0A0G4GTY0"/>
<evidence type="ECO:0000256" key="2">
    <source>
        <dbReference type="ARBA" id="ARBA00022614"/>
    </source>
</evidence>
<name>A0A0G4GTY0_9ALVE</name>
<protein>
    <submittedName>
        <fullName evidence="4">Uncharacterized protein</fullName>
    </submittedName>
</protein>
<dbReference type="PANTHER" id="PTHR24113">
    <property type="entry name" value="RAN GTPASE-ACTIVATING PROTEIN 1"/>
    <property type="match status" value="1"/>
</dbReference>
<keyword evidence="1" id="KW-0343">GTPase activation</keyword>
<dbReference type="EMBL" id="CDMZ01001547">
    <property type="protein sequence ID" value="CEM34224.1"/>
    <property type="molecule type" value="Genomic_DNA"/>
</dbReference>
<dbReference type="PANTHER" id="PTHR24113:SF12">
    <property type="entry name" value="RAN GTPASE-ACTIVATING PROTEIN 1"/>
    <property type="match status" value="1"/>
</dbReference>
<dbReference type="SMART" id="SM00368">
    <property type="entry name" value="LRR_RI"/>
    <property type="match status" value="5"/>
</dbReference>